<dbReference type="eggNOG" id="KOG0635">
    <property type="taxonomic scope" value="Eukaryota"/>
</dbReference>
<evidence type="ECO:0000256" key="6">
    <source>
        <dbReference type="ARBA" id="ARBA00022679"/>
    </source>
</evidence>
<dbReference type="GeneID" id="9230769"/>
<dbReference type="VEuPathDB" id="FungiDB:MCYG_01564"/>
<protein>
    <recommendedName>
        <fullName evidence="5 11">Adenylyl-sulfate kinase</fullName>
        <ecNumber evidence="4 11">2.7.1.25</ecNumber>
    </recommendedName>
</protein>
<dbReference type="STRING" id="554155.C5FHK5"/>
<dbReference type="OrthoDB" id="506431at2759"/>
<evidence type="ECO:0000256" key="11">
    <source>
        <dbReference type="RuleBase" id="RU004347"/>
    </source>
</evidence>
<evidence type="ECO:0000256" key="12">
    <source>
        <dbReference type="SAM" id="MobiDB-lite"/>
    </source>
</evidence>
<dbReference type="Pfam" id="PF01583">
    <property type="entry name" value="APS_kinase"/>
    <property type="match status" value="1"/>
</dbReference>
<dbReference type="GO" id="GO:0070814">
    <property type="term" value="P:hydrogen sulfide biosynthetic process"/>
    <property type="evidence" value="ECO:0007669"/>
    <property type="project" value="UniProtKB-UniPathway"/>
</dbReference>
<keyword evidence="10" id="KW-0198">Cysteine biosynthesis</keyword>
<dbReference type="InterPro" id="IPR027417">
    <property type="entry name" value="P-loop_NTPase"/>
</dbReference>
<dbReference type="EMBL" id="DS995702">
    <property type="protein sequence ID" value="EEQ28745.1"/>
    <property type="molecule type" value="Genomic_DNA"/>
</dbReference>
<name>C5FHK5_ARTOC</name>
<proteinExistence type="inferred from homology"/>
<dbReference type="EC" id="2.7.1.25" evidence="4 11"/>
<keyword evidence="6 11" id="KW-0808">Transferase</keyword>
<evidence type="ECO:0000256" key="2">
    <source>
        <dbReference type="ARBA" id="ARBA00004806"/>
    </source>
</evidence>
<evidence type="ECO:0000313" key="15">
    <source>
        <dbReference type="Proteomes" id="UP000002035"/>
    </source>
</evidence>
<comment type="pathway">
    <text evidence="2 11">Sulfur metabolism; hydrogen sulfide biosynthesis; sulfite from sulfate: step 2/3.</text>
</comment>
<keyword evidence="9 11" id="KW-0067">ATP-binding</keyword>
<comment type="catalytic activity">
    <reaction evidence="1 11">
        <text>adenosine 5'-phosphosulfate + ATP = 3'-phosphoadenylyl sulfate + ADP + H(+)</text>
        <dbReference type="Rhea" id="RHEA:24152"/>
        <dbReference type="ChEBI" id="CHEBI:15378"/>
        <dbReference type="ChEBI" id="CHEBI:30616"/>
        <dbReference type="ChEBI" id="CHEBI:58243"/>
        <dbReference type="ChEBI" id="CHEBI:58339"/>
        <dbReference type="ChEBI" id="CHEBI:456216"/>
        <dbReference type="EC" id="2.7.1.25"/>
    </reaction>
</comment>
<dbReference type="Gene3D" id="3.40.50.300">
    <property type="entry name" value="P-loop containing nucleotide triphosphate hydrolases"/>
    <property type="match status" value="1"/>
</dbReference>
<evidence type="ECO:0000256" key="10">
    <source>
        <dbReference type="ARBA" id="ARBA00023192"/>
    </source>
</evidence>
<evidence type="ECO:0000256" key="4">
    <source>
        <dbReference type="ARBA" id="ARBA00012121"/>
    </source>
</evidence>
<organism evidence="14 15">
    <name type="scientific">Arthroderma otae (strain ATCC MYA-4605 / CBS 113480)</name>
    <name type="common">Microsporum canis</name>
    <dbReference type="NCBI Taxonomy" id="554155"/>
    <lineage>
        <taxon>Eukaryota</taxon>
        <taxon>Fungi</taxon>
        <taxon>Dikarya</taxon>
        <taxon>Ascomycota</taxon>
        <taxon>Pezizomycotina</taxon>
        <taxon>Eurotiomycetes</taxon>
        <taxon>Eurotiomycetidae</taxon>
        <taxon>Onygenales</taxon>
        <taxon>Arthrodermataceae</taxon>
        <taxon>Microsporum</taxon>
    </lineage>
</organism>
<dbReference type="GO" id="GO:0019344">
    <property type="term" value="P:cysteine biosynthetic process"/>
    <property type="evidence" value="ECO:0007669"/>
    <property type="project" value="UniProtKB-KW"/>
</dbReference>
<dbReference type="GO" id="GO:0005524">
    <property type="term" value="F:ATP binding"/>
    <property type="evidence" value="ECO:0007669"/>
    <property type="project" value="UniProtKB-KW"/>
</dbReference>
<evidence type="ECO:0000259" key="13">
    <source>
        <dbReference type="Pfam" id="PF01583"/>
    </source>
</evidence>
<feature type="region of interest" description="Disordered" evidence="12">
    <location>
        <begin position="170"/>
        <end position="203"/>
    </location>
</feature>
<sequence length="354" mass="37194">MADNIVQHDSDLTRLTRAAARGQHGFTLWFTGISGSGKSTIAVALEHELVEKRKLAAFRLDGDNIRAGLNKGLGFTPQDRTENIRRIGEVAKLFADSGAIAITSFISPYAADRDAARKLHDLSPAEKESGETPLPFIEVYIDVPLEVAMDRDIKGLYGMADKGLIQNFTGVSSTSTKPQGGKSGSGYEPPENPELHIKNDNSMEIPDAVKTIIEYLEKRGLLDSPPDIETAKAESAKLVEAGQALKEARLVKEQAESAEALKAAEAAATATAAKAAEAATAAEEASAKAAEAVKAAEVAEALKNATAAEAAEAAKVLQAAQLKAFKADGVIKAFKGAQAARAAKAEAEDTKTAN</sequence>
<evidence type="ECO:0000313" key="14">
    <source>
        <dbReference type="EMBL" id="EEQ28745.1"/>
    </source>
</evidence>
<dbReference type="CDD" id="cd02027">
    <property type="entry name" value="APSK"/>
    <property type="match status" value="1"/>
</dbReference>
<evidence type="ECO:0000256" key="9">
    <source>
        <dbReference type="ARBA" id="ARBA00022840"/>
    </source>
</evidence>
<accession>C5FHK5</accession>
<keyword evidence="10" id="KW-0028">Amino-acid biosynthesis</keyword>
<keyword evidence="8 11" id="KW-0418">Kinase</keyword>
<dbReference type="PANTHER" id="PTHR11055">
    <property type="entry name" value="BIFUNCTIONAL 3'-PHOSPHOADENOSINE 5'-PHOSPHOSULFATE SYNTHASE"/>
    <property type="match status" value="1"/>
</dbReference>
<evidence type="ECO:0000256" key="5">
    <source>
        <dbReference type="ARBA" id="ARBA00018163"/>
    </source>
</evidence>
<dbReference type="AlphaFoldDB" id="C5FHK5"/>
<feature type="domain" description="APS kinase" evidence="13">
    <location>
        <begin position="25"/>
        <end position="197"/>
    </location>
</feature>
<dbReference type="Proteomes" id="UP000002035">
    <property type="component" value="Unassembled WGS sequence"/>
</dbReference>
<dbReference type="InterPro" id="IPR059117">
    <property type="entry name" value="APS_kinase_dom"/>
</dbReference>
<evidence type="ECO:0000256" key="7">
    <source>
        <dbReference type="ARBA" id="ARBA00022741"/>
    </source>
</evidence>
<dbReference type="RefSeq" id="XP_002848630.1">
    <property type="nucleotide sequence ID" value="XM_002848584.1"/>
</dbReference>
<comment type="function">
    <text evidence="11">Catalyzes the synthesis of activated sulfate.</text>
</comment>
<evidence type="ECO:0000256" key="8">
    <source>
        <dbReference type="ARBA" id="ARBA00022777"/>
    </source>
</evidence>
<keyword evidence="7 11" id="KW-0547">Nucleotide-binding</keyword>
<evidence type="ECO:0000256" key="1">
    <source>
        <dbReference type="ARBA" id="ARBA00001823"/>
    </source>
</evidence>
<dbReference type="UniPathway" id="UPA00140">
    <property type="reaction ID" value="UER00205"/>
</dbReference>
<dbReference type="OMA" id="FHESDFT"/>
<gene>
    <name evidence="14" type="ORF">MCYG_01564</name>
</gene>
<dbReference type="NCBIfam" id="TIGR00455">
    <property type="entry name" value="apsK"/>
    <property type="match status" value="1"/>
</dbReference>
<dbReference type="GO" id="GO:0004020">
    <property type="term" value="F:adenylylsulfate kinase activity"/>
    <property type="evidence" value="ECO:0007669"/>
    <property type="project" value="UniProtKB-EC"/>
</dbReference>
<evidence type="ECO:0000256" key="3">
    <source>
        <dbReference type="ARBA" id="ARBA00007008"/>
    </source>
</evidence>
<dbReference type="SUPFAM" id="SSF52540">
    <property type="entry name" value="P-loop containing nucleoside triphosphate hydrolases"/>
    <property type="match status" value="1"/>
</dbReference>
<dbReference type="NCBIfam" id="NF003013">
    <property type="entry name" value="PRK03846.1"/>
    <property type="match status" value="1"/>
</dbReference>
<keyword evidence="15" id="KW-1185">Reference proteome</keyword>
<dbReference type="HOGENOM" id="CLU_051197_0_0_1"/>
<reference evidence="15" key="1">
    <citation type="journal article" date="2012" name="MBio">
        <title>Comparative genome analysis of Trichophyton rubrum and related dermatophytes reveals candidate genes involved in infection.</title>
        <authorList>
            <person name="Martinez D.A."/>
            <person name="Oliver B.G."/>
            <person name="Graeser Y."/>
            <person name="Goldberg J.M."/>
            <person name="Li W."/>
            <person name="Martinez-Rossi N.M."/>
            <person name="Monod M."/>
            <person name="Shelest E."/>
            <person name="Barton R.C."/>
            <person name="Birch E."/>
            <person name="Brakhage A.A."/>
            <person name="Chen Z."/>
            <person name="Gurr S.J."/>
            <person name="Heiman D."/>
            <person name="Heitman J."/>
            <person name="Kosti I."/>
            <person name="Rossi A."/>
            <person name="Saif S."/>
            <person name="Samalova M."/>
            <person name="Saunders C.W."/>
            <person name="Shea T."/>
            <person name="Summerbell R.C."/>
            <person name="Xu J."/>
            <person name="Young S."/>
            <person name="Zeng Q."/>
            <person name="Birren B.W."/>
            <person name="Cuomo C.A."/>
            <person name="White T.C."/>
        </authorList>
    </citation>
    <scope>NUCLEOTIDE SEQUENCE [LARGE SCALE GENOMIC DNA]</scope>
    <source>
        <strain evidence="15">ATCC MYA-4605 / CBS 113480</strain>
    </source>
</reference>
<dbReference type="GO" id="GO:0000103">
    <property type="term" value="P:sulfate assimilation"/>
    <property type="evidence" value="ECO:0007669"/>
    <property type="project" value="InterPro"/>
</dbReference>
<dbReference type="PANTHER" id="PTHR11055:SF1">
    <property type="entry name" value="PAPS SYNTHETASE, ISOFORM D"/>
    <property type="match status" value="1"/>
</dbReference>
<comment type="similarity">
    <text evidence="3 11">Belongs to the APS kinase family.</text>
</comment>
<dbReference type="InterPro" id="IPR002891">
    <property type="entry name" value="APS"/>
</dbReference>